<evidence type="ECO:0000256" key="5">
    <source>
        <dbReference type="SAM" id="MobiDB-lite"/>
    </source>
</evidence>
<keyword evidence="3 6" id="KW-1133">Transmembrane helix</keyword>
<evidence type="ECO:0000256" key="6">
    <source>
        <dbReference type="SAM" id="Phobius"/>
    </source>
</evidence>
<reference evidence="8" key="1">
    <citation type="submission" date="2021-01" db="EMBL/GenBank/DDBJ databases">
        <authorList>
            <person name="Corre E."/>
            <person name="Pelletier E."/>
            <person name="Niang G."/>
            <person name="Scheremetjew M."/>
            <person name="Finn R."/>
            <person name="Kale V."/>
            <person name="Holt S."/>
            <person name="Cochrane G."/>
            <person name="Meng A."/>
            <person name="Brown T."/>
            <person name="Cohen L."/>
        </authorList>
    </citation>
    <scope>NUCLEOTIDE SEQUENCE</scope>
    <source>
        <strain evidence="8">CCMP2222</strain>
    </source>
</reference>
<dbReference type="Pfam" id="PF00520">
    <property type="entry name" value="Ion_trans"/>
    <property type="match status" value="1"/>
</dbReference>
<gene>
    <name evidence="8" type="ORF">AAND1436_LOCUS43986</name>
</gene>
<dbReference type="InterPro" id="IPR018490">
    <property type="entry name" value="cNMP-bd_dom_sf"/>
</dbReference>
<keyword evidence="4 6" id="KW-0472">Membrane</keyword>
<feature type="region of interest" description="Disordered" evidence="5">
    <location>
        <begin position="1"/>
        <end position="32"/>
    </location>
</feature>
<feature type="transmembrane region" description="Helical" evidence="6">
    <location>
        <begin position="129"/>
        <end position="148"/>
    </location>
</feature>
<dbReference type="GO" id="GO:0005886">
    <property type="term" value="C:plasma membrane"/>
    <property type="evidence" value="ECO:0007669"/>
    <property type="project" value="TreeGrafter"/>
</dbReference>
<feature type="transmembrane region" description="Helical" evidence="6">
    <location>
        <begin position="237"/>
        <end position="260"/>
    </location>
</feature>
<dbReference type="SUPFAM" id="SSF51206">
    <property type="entry name" value="cAMP-binding domain-like"/>
    <property type="match status" value="1"/>
</dbReference>
<accession>A0A7S2IUQ3</accession>
<evidence type="ECO:0000256" key="2">
    <source>
        <dbReference type="ARBA" id="ARBA00022692"/>
    </source>
</evidence>
<dbReference type="InterPro" id="IPR005821">
    <property type="entry name" value="Ion_trans_dom"/>
</dbReference>
<protein>
    <recommendedName>
        <fullName evidence="7">Ion transport domain-containing protein</fullName>
    </recommendedName>
</protein>
<feature type="compositionally biased region" description="Basic and acidic residues" evidence="5">
    <location>
        <begin position="14"/>
        <end position="27"/>
    </location>
</feature>
<organism evidence="8">
    <name type="scientific">Alexandrium andersonii</name>
    <dbReference type="NCBI Taxonomy" id="327968"/>
    <lineage>
        <taxon>Eukaryota</taxon>
        <taxon>Sar</taxon>
        <taxon>Alveolata</taxon>
        <taxon>Dinophyceae</taxon>
        <taxon>Gonyaulacales</taxon>
        <taxon>Pyrocystaceae</taxon>
        <taxon>Alexandrium</taxon>
    </lineage>
</organism>
<proteinExistence type="predicted"/>
<evidence type="ECO:0000256" key="4">
    <source>
        <dbReference type="ARBA" id="ARBA00023136"/>
    </source>
</evidence>
<dbReference type="PRINTS" id="PR01463">
    <property type="entry name" value="EAGCHANLFMLY"/>
</dbReference>
<evidence type="ECO:0000256" key="1">
    <source>
        <dbReference type="ARBA" id="ARBA00004141"/>
    </source>
</evidence>
<dbReference type="Gene3D" id="1.10.287.70">
    <property type="match status" value="1"/>
</dbReference>
<dbReference type="GO" id="GO:0005249">
    <property type="term" value="F:voltage-gated potassium channel activity"/>
    <property type="evidence" value="ECO:0007669"/>
    <property type="project" value="InterPro"/>
</dbReference>
<dbReference type="InterPro" id="IPR003938">
    <property type="entry name" value="K_chnl_volt-dep_EAG/ELK/ERG"/>
</dbReference>
<feature type="transmembrane region" description="Helical" evidence="6">
    <location>
        <begin position="96"/>
        <end position="117"/>
    </location>
</feature>
<dbReference type="GO" id="GO:0042391">
    <property type="term" value="P:regulation of membrane potential"/>
    <property type="evidence" value="ECO:0007669"/>
    <property type="project" value="TreeGrafter"/>
</dbReference>
<feature type="transmembrane region" description="Helical" evidence="6">
    <location>
        <begin position="288"/>
        <end position="305"/>
    </location>
</feature>
<dbReference type="Gene3D" id="1.10.287.630">
    <property type="entry name" value="Helix hairpin bin"/>
    <property type="match status" value="1"/>
</dbReference>
<feature type="domain" description="Ion transport" evidence="7">
    <location>
        <begin position="92"/>
        <end position="332"/>
    </location>
</feature>
<evidence type="ECO:0000259" key="7">
    <source>
        <dbReference type="Pfam" id="PF00520"/>
    </source>
</evidence>
<dbReference type="EMBL" id="HBGQ01092236">
    <property type="protein sequence ID" value="CAD9528910.1"/>
    <property type="molecule type" value="Transcribed_RNA"/>
</dbReference>
<keyword evidence="2 6" id="KW-0812">Transmembrane</keyword>
<evidence type="ECO:0000313" key="8">
    <source>
        <dbReference type="EMBL" id="CAD9528910.1"/>
    </source>
</evidence>
<evidence type="ECO:0000256" key="3">
    <source>
        <dbReference type="ARBA" id="ARBA00022989"/>
    </source>
</evidence>
<dbReference type="PANTHER" id="PTHR10217">
    <property type="entry name" value="VOLTAGE AND LIGAND GATED POTASSIUM CHANNEL"/>
    <property type="match status" value="1"/>
</dbReference>
<sequence>MQAARRCSDLPGSLEEREGRQSSKLEDSFNSSARHTKITMEEIFNGKCDSPPDWKKVKLSRRLTVTEALQMEKAQLHRDPWVLTPNGHPLLQWWDLGTMVALVFVALVTPAEVALLDTHFDTLFVINRIIDMVFIVDMALQFCVAYRVKTPYGSRLETRRNIIIRHYLRTWFFLDLLSIMPFDSMSLILGSTVLERAKVMKVLRLLRLIKLVRMLRASRVFHRWETSMAINYNTLKLVFAFSVFLLASHWLACFWAMLAFQGEDGGEGTWLVHSAPKEGGIPEGPGEVYITALYWSAMTVTSVGYGDIVPVNTLERLACALLMFASGFLWAYALGETMAALGNSNTHEKRFREMLDDLNHMMADRNLPRSLQRRLRSFFFQIKDLARVSGYKRLVEQLSPALQGELSMTVNEFWMRKVWYFNREILPLPADFLQALSTQLQVSVHVQQESFGDAWTLYILHRGLCVRRMRFLHSGSVWGEDFILASHKLLDTTQAFCMTFIEVSRLTRGKFTEIVKRFPETWKDVRKAVVRTAVRRGIILEASRRVGGCFGSRKERFMAFASKAPTLGSAAEASNGVPFPLPMMVQESAASVAERMHDLAAKQASMQAQLDQTRIALAEQLSRIEDRLRVLVPASPQNVPRA</sequence>
<dbReference type="AlphaFoldDB" id="A0A7S2IUQ3"/>
<name>A0A7S2IUQ3_9DINO</name>
<dbReference type="SUPFAM" id="SSF81324">
    <property type="entry name" value="Voltage-gated potassium channels"/>
    <property type="match status" value="1"/>
</dbReference>
<dbReference type="InterPro" id="IPR050818">
    <property type="entry name" value="KCNH_animal-type"/>
</dbReference>
<feature type="transmembrane region" description="Helical" evidence="6">
    <location>
        <begin position="317"/>
        <end position="335"/>
    </location>
</feature>
<comment type="subcellular location">
    <subcellularLocation>
        <location evidence="1">Membrane</location>
        <topology evidence="1">Multi-pass membrane protein</topology>
    </subcellularLocation>
</comment>
<dbReference type="PANTHER" id="PTHR10217:SF435">
    <property type="entry name" value="POTASSIUM VOLTAGE-GATED CHANNEL PROTEIN EAG"/>
    <property type="match status" value="1"/>
</dbReference>